<proteinExistence type="predicted"/>
<feature type="compositionally biased region" description="Low complexity" evidence="1">
    <location>
        <begin position="231"/>
        <end position="244"/>
    </location>
</feature>
<dbReference type="Proteomes" id="UP000521872">
    <property type="component" value="Unassembled WGS sequence"/>
</dbReference>
<keyword evidence="3" id="KW-1185">Reference proteome</keyword>
<feature type="compositionally biased region" description="Polar residues" evidence="1">
    <location>
        <begin position="154"/>
        <end position="171"/>
    </location>
</feature>
<name>A0A8H4VI91_9AGAR</name>
<comment type="caution">
    <text evidence="2">The sequence shown here is derived from an EMBL/GenBank/DDBJ whole genome shotgun (WGS) entry which is preliminary data.</text>
</comment>
<feature type="region of interest" description="Disordered" evidence="1">
    <location>
        <begin position="150"/>
        <end position="211"/>
    </location>
</feature>
<evidence type="ECO:0000256" key="1">
    <source>
        <dbReference type="SAM" id="MobiDB-lite"/>
    </source>
</evidence>
<feature type="region of interest" description="Disordered" evidence="1">
    <location>
        <begin position="225"/>
        <end position="254"/>
    </location>
</feature>
<organism evidence="2 3">
    <name type="scientific">Agrocybe pediades</name>
    <dbReference type="NCBI Taxonomy" id="84607"/>
    <lineage>
        <taxon>Eukaryota</taxon>
        <taxon>Fungi</taxon>
        <taxon>Dikarya</taxon>
        <taxon>Basidiomycota</taxon>
        <taxon>Agaricomycotina</taxon>
        <taxon>Agaricomycetes</taxon>
        <taxon>Agaricomycetidae</taxon>
        <taxon>Agaricales</taxon>
        <taxon>Agaricineae</taxon>
        <taxon>Strophariaceae</taxon>
        <taxon>Agrocybe</taxon>
    </lineage>
</organism>
<protein>
    <submittedName>
        <fullName evidence="2">Uncharacterized protein</fullName>
    </submittedName>
</protein>
<accession>A0A8H4VI91</accession>
<sequence length="298" mass="33256">MYHPHRSFSASVPAQDASPPDPLVMHPLRCQAKLSSLAHNLGSLSTFVHTAEELLFLSTLSNFNFPLSQKRVIALIEIARHTLMSAGLVLYRWASCPKAFVAHKQVYMDLLKILQINQSSVDTQNLRRLRVLLMPLTSRFIIISKSRDGEHSLSDASTSCSPPPRSSITTDSQHHASTPDEASLSTMPPPDGFSRAPASSSDTPYRRPRTRRLWHVSELSYMSGGRKYGARTRSPQRSSSSSLSRAHEDANLDQENVAPQAVPFRQAPRTQRFGIFMSRKLSMLGNYKHGSRDARPTH</sequence>
<evidence type="ECO:0000313" key="2">
    <source>
        <dbReference type="EMBL" id="KAF4611606.1"/>
    </source>
</evidence>
<dbReference type="AlphaFoldDB" id="A0A8H4VI91"/>
<gene>
    <name evidence="2" type="ORF">D9613_003911</name>
</gene>
<dbReference type="EMBL" id="JAACJL010000057">
    <property type="protein sequence ID" value="KAF4611606.1"/>
    <property type="molecule type" value="Genomic_DNA"/>
</dbReference>
<evidence type="ECO:0000313" key="3">
    <source>
        <dbReference type="Proteomes" id="UP000521872"/>
    </source>
</evidence>
<reference evidence="2 3" key="1">
    <citation type="submission" date="2019-12" db="EMBL/GenBank/DDBJ databases">
        <authorList>
            <person name="Floudas D."/>
            <person name="Bentzer J."/>
            <person name="Ahren D."/>
            <person name="Johansson T."/>
            <person name="Persson P."/>
            <person name="Tunlid A."/>
        </authorList>
    </citation>
    <scope>NUCLEOTIDE SEQUENCE [LARGE SCALE GENOMIC DNA]</scope>
    <source>
        <strain evidence="2 3">CBS 102.39</strain>
    </source>
</reference>